<feature type="region of interest" description="Disordered" evidence="1">
    <location>
        <begin position="82"/>
        <end position="108"/>
    </location>
</feature>
<keyword evidence="3" id="KW-1185">Reference proteome</keyword>
<evidence type="ECO:0000313" key="3">
    <source>
        <dbReference type="Proteomes" id="UP001314229"/>
    </source>
</evidence>
<dbReference type="Proteomes" id="UP001314229">
    <property type="component" value="Unassembled WGS sequence"/>
</dbReference>
<feature type="compositionally biased region" description="Polar residues" evidence="1">
    <location>
        <begin position="89"/>
        <end position="108"/>
    </location>
</feature>
<dbReference type="EMBL" id="CAWUFR010000614">
    <property type="protein sequence ID" value="CAK6979799.1"/>
    <property type="molecule type" value="Genomic_DNA"/>
</dbReference>
<evidence type="ECO:0000313" key="2">
    <source>
        <dbReference type="EMBL" id="CAK6979799.1"/>
    </source>
</evidence>
<organism evidence="2 3">
    <name type="scientific">Scomber scombrus</name>
    <name type="common">Atlantic mackerel</name>
    <name type="synonym">Scomber vernalis</name>
    <dbReference type="NCBI Taxonomy" id="13677"/>
    <lineage>
        <taxon>Eukaryota</taxon>
        <taxon>Metazoa</taxon>
        <taxon>Chordata</taxon>
        <taxon>Craniata</taxon>
        <taxon>Vertebrata</taxon>
        <taxon>Euteleostomi</taxon>
        <taxon>Actinopterygii</taxon>
        <taxon>Neopterygii</taxon>
        <taxon>Teleostei</taxon>
        <taxon>Neoteleostei</taxon>
        <taxon>Acanthomorphata</taxon>
        <taxon>Pelagiaria</taxon>
        <taxon>Scombriformes</taxon>
        <taxon>Scombridae</taxon>
        <taxon>Scomber</taxon>
    </lineage>
</organism>
<gene>
    <name evidence="2" type="ORF">FSCOSCO3_A014752</name>
</gene>
<dbReference type="AlphaFoldDB" id="A0AAV1Q8S5"/>
<proteinExistence type="predicted"/>
<accession>A0AAV1Q8S5</accession>
<evidence type="ECO:0000256" key="1">
    <source>
        <dbReference type="SAM" id="MobiDB-lite"/>
    </source>
</evidence>
<reference evidence="2 3" key="1">
    <citation type="submission" date="2024-01" db="EMBL/GenBank/DDBJ databases">
        <authorList>
            <person name="Alioto T."/>
            <person name="Alioto T."/>
            <person name="Gomez Garrido J."/>
        </authorList>
    </citation>
    <scope>NUCLEOTIDE SEQUENCE [LARGE SCALE GENOMIC DNA]</scope>
</reference>
<name>A0AAV1Q8S5_SCOSC</name>
<comment type="caution">
    <text evidence="2">The sequence shown here is derived from an EMBL/GenBank/DDBJ whole genome shotgun (WGS) entry which is preliminary data.</text>
</comment>
<protein>
    <submittedName>
        <fullName evidence="2">Uncharacterized protein</fullName>
    </submittedName>
</protein>
<sequence length="108" mass="12015">MVVAKDQKDWDLQLPLVLMACRSATQETTGCTPALLMLGREFMTPPTLAYGRPPDTPQVPAGPEYATQLGERLDQAHEFARNKRRLQGPSKSELMTSTQKGLTSRQRT</sequence>